<dbReference type="AlphaFoldDB" id="A0A139JQA9"/>
<protein>
    <submittedName>
        <fullName evidence="2">Uncharacterized protein</fullName>
    </submittedName>
</protein>
<keyword evidence="1" id="KW-1133">Transmembrane helix</keyword>
<dbReference type="PATRIC" id="fig|203274.3.peg.224"/>
<evidence type="ECO:0000256" key="1">
    <source>
        <dbReference type="SAM" id="Phobius"/>
    </source>
</evidence>
<proteinExistence type="predicted"/>
<evidence type="ECO:0000313" key="2">
    <source>
        <dbReference type="EMBL" id="KXT29066.1"/>
    </source>
</evidence>
<dbReference type="GO" id="GO:0010112">
    <property type="term" value="P:regulation of systemic acquired resistance"/>
    <property type="evidence" value="ECO:0007669"/>
    <property type="project" value="InterPro"/>
</dbReference>
<evidence type="ECO:0000313" key="3">
    <source>
        <dbReference type="Proteomes" id="UP000070069"/>
    </source>
</evidence>
<dbReference type="InterPro" id="IPR031425">
    <property type="entry name" value="NPR1/NH1-interacting"/>
</dbReference>
<organism evidence="2 3">
    <name type="scientific">Candidatus Phytoplasma oryzae</name>
    <dbReference type="NCBI Taxonomy" id="203274"/>
    <lineage>
        <taxon>Bacteria</taxon>
        <taxon>Bacillati</taxon>
        <taxon>Mycoplasmatota</taxon>
        <taxon>Mollicutes</taxon>
        <taxon>Acholeplasmatales</taxon>
        <taxon>Acholeplasmataceae</taxon>
        <taxon>Candidatus Phytoplasma</taxon>
        <taxon>16SrXI (Rice yellow dwarf group)</taxon>
    </lineage>
</organism>
<dbReference type="Proteomes" id="UP000070069">
    <property type="component" value="Unassembled WGS sequence"/>
</dbReference>
<keyword evidence="1" id="KW-0812">Transmembrane</keyword>
<accession>A0A139JQA9</accession>
<gene>
    <name evidence="2" type="ORF">AXA84_0429</name>
</gene>
<keyword evidence="1" id="KW-0472">Membrane</keyword>
<dbReference type="EMBL" id="LTBM01000020">
    <property type="protein sequence ID" value="KXT29066.1"/>
    <property type="molecule type" value="Genomic_DNA"/>
</dbReference>
<feature type="transmembrane region" description="Helical" evidence="1">
    <location>
        <begin position="12"/>
        <end position="28"/>
    </location>
</feature>
<name>A0A139JQA9_9MOLU</name>
<dbReference type="RefSeq" id="WP_066540715.1">
    <property type="nucleotide sequence ID" value="NZ_LTBM01000020.1"/>
</dbReference>
<dbReference type="Pfam" id="PF15699">
    <property type="entry name" value="NPR1_interact"/>
    <property type="match status" value="1"/>
</dbReference>
<comment type="caution">
    <text evidence="2">The sequence shown here is derived from an EMBL/GenBank/DDBJ whole genome shotgun (WGS) entry which is preliminary data.</text>
</comment>
<sequence length="147" mass="17707">MILKNNIKLLNFFKFLFFIIILFLFYIINNNYIFATKEKPENNEKEEIDDKEVEEFYNLIRQWRIIKQGQKASSSFSGKQKNPPWEPKFIPEDFEFVIETKKKSDSPRHSLIDLSEKNVVLNPKRKFLIEEKESSKKIKNHFSNDKL</sequence>
<reference evidence="2 3" key="1">
    <citation type="submission" date="2016-02" db="EMBL/GenBank/DDBJ databases">
        <title>A draft genome sequence of Candidatus Phytoplasma oryzae strain Mbita1, the causative agent of Napier Grass stunt disease in Kenya.</title>
        <authorList>
            <person name="Fischer A."/>
            <person name="Santa-Cruz I."/>
            <person name="Wambua L."/>
            <person name="Olds C."/>
            <person name="Midega C."/>
            <person name="Dickinson M."/>
            <person name="Kawicha P."/>
            <person name="Khan Z."/>
            <person name="Masiga D."/>
            <person name="Jores J."/>
            <person name="Bernd S."/>
        </authorList>
    </citation>
    <scope>NUCLEOTIDE SEQUENCE [LARGE SCALE GENOMIC DNA]</scope>
    <source>
        <strain evidence="2">Mbita1</strain>
    </source>
</reference>